<dbReference type="CDD" id="cd05289">
    <property type="entry name" value="MDR_like_2"/>
    <property type="match status" value="1"/>
</dbReference>
<dbReference type="Proteomes" id="UP000290287">
    <property type="component" value="Unassembled WGS sequence"/>
</dbReference>
<evidence type="ECO:0000256" key="1">
    <source>
        <dbReference type="ARBA" id="ARBA00023002"/>
    </source>
</evidence>
<dbReference type="Pfam" id="PF08240">
    <property type="entry name" value="ADH_N"/>
    <property type="match status" value="1"/>
</dbReference>
<feature type="domain" description="Enoyl reductase (ER)" evidence="2">
    <location>
        <begin position="13"/>
        <end position="313"/>
    </location>
</feature>
<name>A0A4Q0YK78_9GAMM</name>
<dbReference type="OrthoDB" id="9785812at2"/>
<dbReference type="SUPFAM" id="SSF50129">
    <property type="entry name" value="GroES-like"/>
    <property type="match status" value="1"/>
</dbReference>
<keyword evidence="4" id="KW-1185">Reference proteome</keyword>
<dbReference type="InterPro" id="IPR002364">
    <property type="entry name" value="Quin_OxRdtase/zeta-crystal_CS"/>
</dbReference>
<dbReference type="Gene3D" id="3.90.180.10">
    <property type="entry name" value="Medium-chain alcohol dehydrogenases, catalytic domain"/>
    <property type="match status" value="1"/>
</dbReference>
<gene>
    <name evidence="3" type="ORF">CS022_21750</name>
</gene>
<dbReference type="InterPro" id="IPR013154">
    <property type="entry name" value="ADH-like_N"/>
</dbReference>
<proteinExistence type="predicted"/>
<evidence type="ECO:0000313" key="4">
    <source>
        <dbReference type="Proteomes" id="UP000290287"/>
    </source>
</evidence>
<dbReference type="GO" id="GO:0008270">
    <property type="term" value="F:zinc ion binding"/>
    <property type="evidence" value="ECO:0007669"/>
    <property type="project" value="InterPro"/>
</dbReference>
<dbReference type="InterPro" id="IPR036291">
    <property type="entry name" value="NAD(P)-bd_dom_sf"/>
</dbReference>
<comment type="caution">
    <text evidence="3">The sequence shown here is derived from an EMBL/GenBank/DDBJ whole genome shotgun (WGS) entry which is preliminary data.</text>
</comment>
<sequence>MPTNKQLAITAFGEPGTLQVVESELPAPGPEQVLVKVAFAAVNPIDAKTRAGIGWAAEQNKDNLPWVPGYDIAGVVVDSGCHEEAFEKGDRVTGLIGFPLGGGAYSQYVAVDASLLSSVPAGVSLATAAALPVCGQTAWQALEKAKLADGEKVLILAGAGGVGHLAVQLAKARHADVYATCSQANCDYLSDLGISVIDYQASGLGNYQAFFDVIIDLVGGETGINALGALNGKGRMITVPTVTKDAVIAEASQRGLHADGMLVSPNRWQMDRLLTMAETDELTVEIANTYSLEKGADAHRDIMTGRTRGKILLEMPQ</sequence>
<dbReference type="Pfam" id="PF13602">
    <property type="entry name" value="ADH_zinc_N_2"/>
    <property type="match status" value="1"/>
</dbReference>
<dbReference type="EMBL" id="PEIB01000041">
    <property type="protein sequence ID" value="RXJ71036.1"/>
    <property type="molecule type" value="Genomic_DNA"/>
</dbReference>
<dbReference type="InterPro" id="IPR011032">
    <property type="entry name" value="GroES-like_sf"/>
</dbReference>
<dbReference type="AlphaFoldDB" id="A0A4Q0YK78"/>
<dbReference type="InterPro" id="IPR050700">
    <property type="entry name" value="YIM1/Zinc_Alcohol_DH_Fams"/>
</dbReference>
<dbReference type="RefSeq" id="WP_129124004.1">
    <property type="nucleotide sequence ID" value="NZ_PEIB01000041.1"/>
</dbReference>
<dbReference type="SMART" id="SM00829">
    <property type="entry name" value="PKS_ER"/>
    <property type="match status" value="1"/>
</dbReference>
<organism evidence="3 4">
    <name type="scientific">Veronia nyctiphanis</name>
    <dbReference type="NCBI Taxonomy" id="1278244"/>
    <lineage>
        <taxon>Bacteria</taxon>
        <taxon>Pseudomonadati</taxon>
        <taxon>Pseudomonadota</taxon>
        <taxon>Gammaproteobacteria</taxon>
        <taxon>Vibrionales</taxon>
        <taxon>Vibrionaceae</taxon>
        <taxon>Veronia</taxon>
    </lineage>
</organism>
<dbReference type="GO" id="GO:0016491">
    <property type="term" value="F:oxidoreductase activity"/>
    <property type="evidence" value="ECO:0007669"/>
    <property type="project" value="UniProtKB-KW"/>
</dbReference>
<dbReference type="PANTHER" id="PTHR11695">
    <property type="entry name" value="ALCOHOL DEHYDROGENASE RELATED"/>
    <property type="match status" value="1"/>
</dbReference>
<dbReference type="PANTHER" id="PTHR11695:SF294">
    <property type="entry name" value="RETICULON-4-INTERACTING PROTEIN 1, MITOCHONDRIAL"/>
    <property type="match status" value="1"/>
</dbReference>
<evidence type="ECO:0000313" key="3">
    <source>
        <dbReference type="EMBL" id="RXJ71036.1"/>
    </source>
</evidence>
<evidence type="ECO:0000259" key="2">
    <source>
        <dbReference type="SMART" id="SM00829"/>
    </source>
</evidence>
<dbReference type="PROSITE" id="PS01162">
    <property type="entry name" value="QOR_ZETA_CRYSTAL"/>
    <property type="match status" value="1"/>
</dbReference>
<protein>
    <submittedName>
        <fullName evidence="3">NADPH:quinone reductase</fullName>
    </submittedName>
</protein>
<dbReference type="Gene3D" id="3.40.50.720">
    <property type="entry name" value="NAD(P)-binding Rossmann-like Domain"/>
    <property type="match status" value="1"/>
</dbReference>
<dbReference type="InterPro" id="IPR020843">
    <property type="entry name" value="ER"/>
</dbReference>
<keyword evidence="1" id="KW-0560">Oxidoreductase</keyword>
<accession>A0A4Q0YK78</accession>
<dbReference type="SUPFAM" id="SSF51735">
    <property type="entry name" value="NAD(P)-binding Rossmann-fold domains"/>
    <property type="match status" value="1"/>
</dbReference>
<reference evidence="3 4" key="1">
    <citation type="submission" date="2017-10" db="EMBL/GenBank/DDBJ databases">
        <title>Nyctiphanis sp. nov., isolated from the stomach of the euphausiid Nyctiphanes simplex (Hansen, 1911) in the Gulf of California.</title>
        <authorList>
            <person name="Gomez-Gil B."/>
            <person name="Aguilar-Mendez M."/>
            <person name="Lopez-Cortes A."/>
            <person name="Gomez-Gutierrez J."/>
            <person name="Roque A."/>
            <person name="Lang E."/>
            <person name="Gonzalez-Castillo A."/>
        </authorList>
    </citation>
    <scope>NUCLEOTIDE SEQUENCE [LARGE SCALE GENOMIC DNA]</scope>
    <source>
        <strain evidence="3 4">CAIM 600</strain>
    </source>
</reference>